<proteinExistence type="predicted"/>
<accession>A0ABD2P322</accession>
<protein>
    <submittedName>
        <fullName evidence="1">Uncharacterized protein</fullName>
    </submittedName>
</protein>
<sequence>MGKILTDPDIRELQKQAAVVYTIARVRKDQDSAELYKKLKLNLKTQIEKLMREDNSRIINEAENKGKAIWKSMTTSITPSSSLLENKKRSQRSMFLHAMTPQEILKELSRIGRKTSRDVYGFSVRLLGDVAPILVIRRPFPRFPVNVVIDPYGHVLF</sequence>
<evidence type="ECO:0000313" key="1">
    <source>
        <dbReference type="EMBL" id="KAL3285306.1"/>
    </source>
</evidence>
<dbReference type="Proteomes" id="UP001516400">
    <property type="component" value="Unassembled WGS sequence"/>
</dbReference>
<dbReference type="EMBL" id="JABFTP020000165">
    <property type="protein sequence ID" value="KAL3285306.1"/>
    <property type="molecule type" value="Genomic_DNA"/>
</dbReference>
<organism evidence="1 2">
    <name type="scientific">Cryptolaemus montrouzieri</name>
    <dbReference type="NCBI Taxonomy" id="559131"/>
    <lineage>
        <taxon>Eukaryota</taxon>
        <taxon>Metazoa</taxon>
        <taxon>Ecdysozoa</taxon>
        <taxon>Arthropoda</taxon>
        <taxon>Hexapoda</taxon>
        <taxon>Insecta</taxon>
        <taxon>Pterygota</taxon>
        <taxon>Neoptera</taxon>
        <taxon>Endopterygota</taxon>
        <taxon>Coleoptera</taxon>
        <taxon>Polyphaga</taxon>
        <taxon>Cucujiformia</taxon>
        <taxon>Coccinelloidea</taxon>
        <taxon>Coccinellidae</taxon>
        <taxon>Scymninae</taxon>
        <taxon>Scymnini</taxon>
        <taxon>Cryptolaemus</taxon>
    </lineage>
</organism>
<comment type="caution">
    <text evidence="1">The sequence shown here is derived from an EMBL/GenBank/DDBJ whole genome shotgun (WGS) entry which is preliminary data.</text>
</comment>
<reference evidence="1 2" key="1">
    <citation type="journal article" date="2021" name="BMC Biol.">
        <title>Horizontally acquired antibacterial genes associated with adaptive radiation of ladybird beetles.</title>
        <authorList>
            <person name="Li H.S."/>
            <person name="Tang X.F."/>
            <person name="Huang Y.H."/>
            <person name="Xu Z.Y."/>
            <person name="Chen M.L."/>
            <person name="Du X.Y."/>
            <person name="Qiu B.Y."/>
            <person name="Chen P.T."/>
            <person name="Zhang W."/>
            <person name="Slipinski A."/>
            <person name="Escalona H.E."/>
            <person name="Waterhouse R.M."/>
            <person name="Zwick A."/>
            <person name="Pang H."/>
        </authorList>
    </citation>
    <scope>NUCLEOTIDE SEQUENCE [LARGE SCALE GENOMIC DNA]</scope>
    <source>
        <strain evidence="1">SYSU2018</strain>
    </source>
</reference>
<keyword evidence="2" id="KW-1185">Reference proteome</keyword>
<dbReference type="AlphaFoldDB" id="A0ABD2P322"/>
<gene>
    <name evidence="1" type="ORF">HHI36_019415</name>
</gene>
<evidence type="ECO:0000313" key="2">
    <source>
        <dbReference type="Proteomes" id="UP001516400"/>
    </source>
</evidence>
<name>A0ABD2P322_9CUCU</name>